<evidence type="ECO:0000256" key="4">
    <source>
        <dbReference type="ARBA" id="ARBA00022989"/>
    </source>
</evidence>
<evidence type="ECO:0000256" key="5">
    <source>
        <dbReference type="ARBA" id="ARBA00023136"/>
    </source>
</evidence>
<evidence type="ECO:0000256" key="1">
    <source>
        <dbReference type="ARBA" id="ARBA00004651"/>
    </source>
</evidence>
<dbReference type="GO" id="GO:0008324">
    <property type="term" value="F:monoatomic cation transmembrane transporter activity"/>
    <property type="evidence" value="ECO:0007669"/>
    <property type="project" value="InterPro"/>
</dbReference>
<organism evidence="6">
    <name type="scientific">marine metagenome</name>
    <dbReference type="NCBI Taxonomy" id="408172"/>
    <lineage>
        <taxon>unclassified sequences</taxon>
        <taxon>metagenomes</taxon>
        <taxon>ecological metagenomes</taxon>
    </lineage>
</organism>
<comment type="subcellular location">
    <subcellularLocation>
        <location evidence="1">Cell membrane</location>
        <topology evidence="1">Multi-pass membrane protein</topology>
    </subcellularLocation>
</comment>
<dbReference type="AlphaFoldDB" id="A0A382R638"/>
<protein>
    <recommendedName>
        <fullName evidence="7">Cation transporter</fullName>
    </recommendedName>
</protein>
<evidence type="ECO:0000313" key="6">
    <source>
        <dbReference type="EMBL" id="SVC93189.1"/>
    </source>
</evidence>
<name>A0A382R638_9ZZZZ</name>
<keyword evidence="2" id="KW-1003">Cell membrane</keyword>
<reference evidence="6" key="1">
    <citation type="submission" date="2018-05" db="EMBL/GenBank/DDBJ databases">
        <authorList>
            <person name="Lanie J.A."/>
            <person name="Ng W.-L."/>
            <person name="Kazmierczak K.M."/>
            <person name="Andrzejewski T.M."/>
            <person name="Davidsen T.M."/>
            <person name="Wayne K.J."/>
            <person name="Tettelin H."/>
            <person name="Glass J.I."/>
            <person name="Rusch D."/>
            <person name="Podicherti R."/>
            <person name="Tsui H.-C.T."/>
            <person name="Winkler M.E."/>
        </authorList>
    </citation>
    <scope>NUCLEOTIDE SEQUENCE</scope>
</reference>
<dbReference type="PANTHER" id="PTHR34584">
    <property type="entry name" value="NA(+)/H(+) ANTIPORTER SUBUNIT E1"/>
    <property type="match status" value="1"/>
</dbReference>
<dbReference type="EMBL" id="UINC01119397">
    <property type="protein sequence ID" value="SVC93189.1"/>
    <property type="molecule type" value="Genomic_DNA"/>
</dbReference>
<evidence type="ECO:0008006" key="7">
    <source>
        <dbReference type="Google" id="ProtNLM"/>
    </source>
</evidence>
<dbReference type="PANTHER" id="PTHR34584:SF1">
    <property type="entry name" value="NA(+)_H(+) ANTIPORTER SUBUNIT E1"/>
    <property type="match status" value="1"/>
</dbReference>
<dbReference type="Pfam" id="PF01899">
    <property type="entry name" value="MNHE"/>
    <property type="match status" value="1"/>
</dbReference>
<sequence>MRNTLTLLLMLSGTWFLLSGHTSPLLLSLGLVSVVTITACISRLEVLDDEGMPVHLLPGLLRYVPWLAGQVIRSNLDVARRIINPKLPISPSVIHVDAKHLTEVGRVTYANSITLTPGTISLDVSEETIEVHALTEDAADDLASGEMARRVQRAENA</sequence>
<keyword evidence="3" id="KW-0812">Transmembrane</keyword>
<dbReference type="GO" id="GO:0005886">
    <property type="term" value="C:plasma membrane"/>
    <property type="evidence" value="ECO:0007669"/>
    <property type="project" value="UniProtKB-SubCell"/>
</dbReference>
<keyword evidence="5" id="KW-0472">Membrane</keyword>
<accession>A0A382R638</accession>
<evidence type="ECO:0000256" key="2">
    <source>
        <dbReference type="ARBA" id="ARBA00022475"/>
    </source>
</evidence>
<dbReference type="InterPro" id="IPR002758">
    <property type="entry name" value="Cation_antiport_E"/>
</dbReference>
<gene>
    <name evidence="6" type="ORF">METZ01_LOCUS346043</name>
</gene>
<keyword evidence="4" id="KW-1133">Transmembrane helix</keyword>
<proteinExistence type="predicted"/>
<evidence type="ECO:0000256" key="3">
    <source>
        <dbReference type="ARBA" id="ARBA00022692"/>
    </source>
</evidence>